<sequence>MIKLLISALLLSAGIAVAQTPSKSTSGAAKSATNSKTASSSATKPSSGSVARSTKPIPKPSQKDNMESKDNAIPSYKQAKDAGKSRASYNYKPRRNASGARLDTMPKKN</sequence>
<organism evidence="3 4">
    <name type="scientific">Spirosoma terrae</name>
    <dbReference type="NCBI Taxonomy" id="1968276"/>
    <lineage>
        <taxon>Bacteria</taxon>
        <taxon>Pseudomonadati</taxon>
        <taxon>Bacteroidota</taxon>
        <taxon>Cytophagia</taxon>
        <taxon>Cytophagales</taxon>
        <taxon>Cytophagaceae</taxon>
        <taxon>Spirosoma</taxon>
    </lineage>
</organism>
<dbReference type="Proteomes" id="UP000474175">
    <property type="component" value="Unassembled WGS sequence"/>
</dbReference>
<keyword evidence="2" id="KW-0732">Signal</keyword>
<feature type="region of interest" description="Disordered" evidence="1">
    <location>
        <begin position="19"/>
        <end position="109"/>
    </location>
</feature>
<evidence type="ECO:0000313" key="4">
    <source>
        <dbReference type="Proteomes" id="UP000474175"/>
    </source>
</evidence>
<protein>
    <submittedName>
        <fullName evidence="3">Uncharacterized protein</fullName>
    </submittedName>
</protein>
<feature type="compositionally biased region" description="Basic and acidic residues" evidence="1">
    <location>
        <begin position="61"/>
        <end position="70"/>
    </location>
</feature>
<evidence type="ECO:0000313" key="3">
    <source>
        <dbReference type="EMBL" id="NDU93882.1"/>
    </source>
</evidence>
<keyword evidence="4" id="KW-1185">Reference proteome</keyword>
<dbReference type="AlphaFoldDB" id="A0A6L9L338"/>
<accession>A0A6L9L338</accession>
<feature type="signal peptide" evidence="2">
    <location>
        <begin position="1"/>
        <end position="18"/>
    </location>
</feature>
<name>A0A6L9L338_9BACT</name>
<dbReference type="RefSeq" id="WP_163942665.1">
    <property type="nucleotide sequence ID" value="NZ_JAAFZH010000001.1"/>
</dbReference>
<reference evidence="3 4" key="1">
    <citation type="submission" date="2020-02" db="EMBL/GenBank/DDBJ databases">
        <title>Draft genome sequence of two Spirosoma agri KCTC 52727 and Spirosoma terrae KCTC 52035.</title>
        <authorList>
            <person name="Rojas J."/>
            <person name="Ambika Manirajan B."/>
            <person name="Suarez C."/>
            <person name="Ratering S."/>
            <person name="Schnell S."/>
        </authorList>
    </citation>
    <scope>NUCLEOTIDE SEQUENCE [LARGE SCALE GENOMIC DNA]</scope>
    <source>
        <strain evidence="3 4">KCTC 52035</strain>
    </source>
</reference>
<evidence type="ECO:0000256" key="2">
    <source>
        <dbReference type="SAM" id="SignalP"/>
    </source>
</evidence>
<feature type="chain" id="PRO_5026774946" evidence="2">
    <location>
        <begin position="19"/>
        <end position="109"/>
    </location>
</feature>
<feature type="compositionally biased region" description="Low complexity" evidence="1">
    <location>
        <begin position="19"/>
        <end position="49"/>
    </location>
</feature>
<dbReference type="EMBL" id="JAAFZH010000001">
    <property type="protein sequence ID" value="NDU93882.1"/>
    <property type="molecule type" value="Genomic_DNA"/>
</dbReference>
<evidence type="ECO:0000256" key="1">
    <source>
        <dbReference type="SAM" id="MobiDB-lite"/>
    </source>
</evidence>
<gene>
    <name evidence="3" type="ORF">GK108_03280</name>
</gene>
<comment type="caution">
    <text evidence="3">The sequence shown here is derived from an EMBL/GenBank/DDBJ whole genome shotgun (WGS) entry which is preliminary data.</text>
</comment>
<proteinExistence type="predicted"/>